<dbReference type="Pfam" id="PF00756">
    <property type="entry name" value="Esterase"/>
    <property type="match status" value="1"/>
</dbReference>
<dbReference type="InterPro" id="IPR050583">
    <property type="entry name" value="Mycobacterial_A85_antigen"/>
</dbReference>
<dbReference type="Proteomes" id="UP000028488">
    <property type="component" value="Chromosome"/>
</dbReference>
<name>A0A076EUM8_RHOOP</name>
<dbReference type="AlphaFoldDB" id="A0A076EUM8"/>
<dbReference type="InterPro" id="IPR000801">
    <property type="entry name" value="Esterase-like"/>
</dbReference>
<protein>
    <submittedName>
        <fullName evidence="1">Esterase</fullName>
    </submittedName>
</protein>
<accession>A0A076EUM8</accession>
<dbReference type="PANTHER" id="PTHR48098:SF1">
    <property type="entry name" value="DIACYLGLYCEROL ACYLTRANSFERASE_MYCOLYLTRANSFERASE AG85A"/>
    <property type="match status" value="1"/>
</dbReference>
<evidence type="ECO:0000313" key="1">
    <source>
        <dbReference type="EMBL" id="AII08978.1"/>
    </source>
</evidence>
<evidence type="ECO:0000313" key="2">
    <source>
        <dbReference type="Proteomes" id="UP000028488"/>
    </source>
</evidence>
<dbReference type="RefSeq" id="WP_128641499.1">
    <property type="nucleotide sequence ID" value="NZ_CP008947.1"/>
</dbReference>
<reference evidence="1 2" key="1">
    <citation type="submission" date="2014-07" db="EMBL/GenBank/DDBJ databases">
        <title>Genome Sequence of Rhodococcus opacus Strain R7, a Biodegrader of Mono- and Polycyclic Aromatic Hydrocarbons.</title>
        <authorList>
            <person name="Di Gennaro P."/>
            <person name="Zampolli J."/>
            <person name="Presti I."/>
            <person name="Cappelletti M."/>
            <person name="D'Ursi P."/>
            <person name="Orro A."/>
            <person name="Mezzelani A."/>
            <person name="Milanesi L."/>
        </authorList>
    </citation>
    <scope>NUCLEOTIDE SEQUENCE [LARGE SCALE GENOMIC DNA]</scope>
    <source>
        <strain evidence="1 2">R7</strain>
    </source>
</reference>
<dbReference type="Gene3D" id="3.40.50.1820">
    <property type="entry name" value="alpha/beta hydrolase"/>
    <property type="match status" value="1"/>
</dbReference>
<organism evidence="1 2">
    <name type="scientific">Rhodococcus opacus</name>
    <name type="common">Nocardia opaca</name>
    <dbReference type="NCBI Taxonomy" id="37919"/>
    <lineage>
        <taxon>Bacteria</taxon>
        <taxon>Bacillati</taxon>
        <taxon>Actinomycetota</taxon>
        <taxon>Actinomycetes</taxon>
        <taxon>Mycobacteriales</taxon>
        <taxon>Nocardiaceae</taxon>
        <taxon>Rhodococcus</taxon>
    </lineage>
</organism>
<dbReference type="GO" id="GO:0016747">
    <property type="term" value="F:acyltransferase activity, transferring groups other than amino-acyl groups"/>
    <property type="evidence" value="ECO:0007669"/>
    <property type="project" value="TreeGrafter"/>
</dbReference>
<sequence length="319" mass="33557">MRPFEALRSAFSLRVVAVMLLVVSGWAVLGPPAASAEPRITRVDVYSESMGRWVANDVISPASGGPAPTFYLLTGIGGGSDGISWFNNTGVRDFFADKHVNVVMPIGGQYSMYTDWDADDPVLGRNKWQTYLTSELPAAIDGRFATTGANAIGGVSMAGGAVLDLAIQAPGFYRAVGSYSGCAATSGLLGQAMVRSMVELRGGGNAANMWGSAVDPRWRVHDPMLNAERLRGTEVFVSSGNGLPGSIDNHDPVLVVPQTIGGSVVEMVTNACAAAFQSRLHSLGIPATFTYLSQGTHSWGLFETELRESWPVIGGAIGA</sequence>
<dbReference type="PANTHER" id="PTHR48098">
    <property type="entry name" value="ENTEROCHELIN ESTERASE-RELATED"/>
    <property type="match status" value="1"/>
</dbReference>
<dbReference type="SUPFAM" id="SSF53474">
    <property type="entry name" value="alpha/beta-Hydrolases"/>
    <property type="match status" value="1"/>
</dbReference>
<dbReference type="EMBL" id="CP008947">
    <property type="protein sequence ID" value="AII08978.1"/>
    <property type="molecule type" value="Genomic_DNA"/>
</dbReference>
<dbReference type="eggNOG" id="COG0627">
    <property type="taxonomic scope" value="Bacteria"/>
</dbReference>
<proteinExistence type="predicted"/>
<gene>
    <name evidence="1" type="ORF">EP51_31860</name>
</gene>
<dbReference type="InterPro" id="IPR029058">
    <property type="entry name" value="AB_hydrolase_fold"/>
</dbReference>